<dbReference type="Proteomes" id="UP000660862">
    <property type="component" value="Unassembled WGS sequence"/>
</dbReference>
<evidence type="ECO:0000313" key="2">
    <source>
        <dbReference type="Proteomes" id="UP000660862"/>
    </source>
</evidence>
<dbReference type="EMBL" id="BMER01000001">
    <property type="protein sequence ID" value="GGG87984.1"/>
    <property type="molecule type" value="Genomic_DNA"/>
</dbReference>
<proteinExistence type="predicted"/>
<dbReference type="AlphaFoldDB" id="A0A917MAG2"/>
<gene>
    <name evidence="1" type="ORF">GCM10007415_22380</name>
</gene>
<reference evidence="1" key="1">
    <citation type="journal article" date="2014" name="Int. J. Syst. Evol. Microbiol.">
        <title>Complete genome sequence of Corynebacterium casei LMG S-19264T (=DSM 44701T), isolated from a smear-ripened cheese.</title>
        <authorList>
            <consortium name="US DOE Joint Genome Institute (JGI-PGF)"/>
            <person name="Walter F."/>
            <person name="Albersmeier A."/>
            <person name="Kalinowski J."/>
            <person name="Ruckert C."/>
        </authorList>
    </citation>
    <scope>NUCLEOTIDE SEQUENCE</scope>
    <source>
        <strain evidence="1">CGMCC 1.12195</strain>
    </source>
</reference>
<keyword evidence="2" id="KW-1185">Reference proteome</keyword>
<sequence>MKSILVILLFSTCHTGFSQTFDNDSMSTALSQLVDYKVDYERLKNAELNPERYSKSKDSVYAVYVAQCNKIKSKPDLGLPCPEENRYFCN</sequence>
<organism evidence="1 2">
    <name type="scientific">Parapedobacter pyrenivorans</name>
    <dbReference type="NCBI Taxonomy" id="1305674"/>
    <lineage>
        <taxon>Bacteria</taxon>
        <taxon>Pseudomonadati</taxon>
        <taxon>Bacteroidota</taxon>
        <taxon>Sphingobacteriia</taxon>
        <taxon>Sphingobacteriales</taxon>
        <taxon>Sphingobacteriaceae</taxon>
        <taxon>Parapedobacter</taxon>
    </lineage>
</organism>
<protein>
    <submittedName>
        <fullName evidence="1">Uncharacterized protein</fullName>
    </submittedName>
</protein>
<accession>A0A917MAG2</accession>
<name>A0A917MAG2_9SPHI</name>
<reference evidence="1" key="2">
    <citation type="submission" date="2020-09" db="EMBL/GenBank/DDBJ databases">
        <authorList>
            <person name="Sun Q."/>
            <person name="Zhou Y."/>
        </authorList>
    </citation>
    <scope>NUCLEOTIDE SEQUENCE</scope>
    <source>
        <strain evidence="1">CGMCC 1.12195</strain>
    </source>
</reference>
<comment type="caution">
    <text evidence="1">The sequence shown here is derived from an EMBL/GenBank/DDBJ whole genome shotgun (WGS) entry which is preliminary data.</text>
</comment>
<evidence type="ECO:0000313" key="1">
    <source>
        <dbReference type="EMBL" id="GGG87984.1"/>
    </source>
</evidence>